<keyword evidence="2" id="KW-1185">Reference proteome</keyword>
<accession>A0A8J2U563</accession>
<organism evidence="1 2">
    <name type="scientific">Neiella marina</name>
    <dbReference type="NCBI Taxonomy" id="508461"/>
    <lineage>
        <taxon>Bacteria</taxon>
        <taxon>Pseudomonadati</taxon>
        <taxon>Pseudomonadota</taxon>
        <taxon>Gammaproteobacteria</taxon>
        <taxon>Alteromonadales</taxon>
        <taxon>Echinimonadaceae</taxon>
        <taxon>Neiella</taxon>
    </lineage>
</organism>
<evidence type="ECO:0000313" key="1">
    <source>
        <dbReference type="EMBL" id="GGA77365.1"/>
    </source>
</evidence>
<dbReference type="EMBL" id="BMDX01000008">
    <property type="protein sequence ID" value="GGA77365.1"/>
    <property type="molecule type" value="Genomic_DNA"/>
</dbReference>
<sequence length="241" mass="27702">MSLTFDHHDSSTENLTLFIDNKKGLDTLNRCLQNYLQSEKSISVKFTTHREIVAEALNFKNHNDILHSLPTQIGAANFVRGYVKQINARLSQKLSKSYLAQFIYPLLENDLARKKAIVIPVKSSHPEPFYESMGPNEFDQPFPVGIFLDHSDNTLFIQKTPKQYGPAKFAYGIEEMFQISASISGAELNKFLKEHCGLFEALLNECWISWDGYNYVCKSTEKGDDIRYKVKSLVEHELYHR</sequence>
<reference evidence="2" key="1">
    <citation type="journal article" date="2019" name="Int. J. Syst. Evol. Microbiol.">
        <title>The Global Catalogue of Microorganisms (GCM) 10K type strain sequencing project: providing services to taxonomists for standard genome sequencing and annotation.</title>
        <authorList>
            <consortium name="The Broad Institute Genomics Platform"/>
            <consortium name="The Broad Institute Genome Sequencing Center for Infectious Disease"/>
            <person name="Wu L."/>
            <person name="Ma J."/>
        </authorList>
    </citation>
    <scope>NUCLEOTIDE SEQUENCE [LARGE SCALE GENOMIC DNA]</scope>
    <source>
        <strain evidence="2">CGMCC 1.10130</strain>
    </source>
</reference>
<proteinExistence type="predicted"/>
<dbReference type="AlphaFoldDB" id="A0A8J2U563"/>
<gene>
    <name evidence="1" type="ORF">GCM10011369_19050</name>
</gene>
<dbReference type="RefSeq" id="WP_087505605.1">
    <property type="nucleotide sequence ID" value="NZ_BMDX01000008.1"/>
</dbReference>
<name>A0A8J2U563_9GAMM</name>
<comment type="caution">
    <text evidence="1">The sequence shown here is derived from an EMBL/GenBank/DDBJ whole genome shotgun (WGS) entry which is preliminary data.</text>
</comment>
<protein>
    <submittedName>
        <fullName evidence="1">Uncharacterized protein</fullName>
    </submittedName>
</protein>
<evidence type="ECO:0000313" key="2">
    <source>
        <dbReference type="Proteomes" id="UP000619743"/>
    </source>
</evidence>
<dbReference type="Proteomes" id="UP000619743">
    <property type="component" value="Unassembled WGS sequence"/>
</dbReference>